<dbReference type="Pfam" id="PF09365">
    <property type="entry name" value="DUF2461"/>
    <property type="match status" value="1"/>
</dbReference>
<dbReference type="AlphaFoldDB" id="A0A1Q6A066"/>
<dbReference type="EMBL" id="MPPL01000001">
    <property type="protein sequence ID" value="OKS87397.1"/>
    <property type="molecule type" value="Genomic_DNA"/>
</dbReference>
<gene>
    <name evidence="1" type="ORF">RG47T_2858</name>
</gene>
<dbReference type="PANTHER" id="PTHR36452:SF1">
    <property type="entry name" value="DUF2461 DOMAIN-CONTAINING PROTEIN"/>
    <property type="match status" value="1"/>
</dbReference>
<dbReference type="RefSeq" id="WP_074490020.1">
    <property type="nucleotide sequence ID" value="NZ_FPAM01000018.1"/>
</dbReference>
<dbReference type="InterPro" id="IPR015996">
    <property type="entry name" value="UCP028451"/>
</dbReference>
<name>A0A1Q6A066_9SPHI</name>
<proteinExistence type="predicted"/>
<dbReference type="Proteomes" id="UP000186720">
    <property type="component" value="Unassembled WGS sequence"/>
</dbReference>
<dbReference type="PANTHER" id="PTHR36452">
    <property type="entry name" value="CHROMOSOME 12, WHOLE GENOME SHOTGUN SEQUENCE"/>
    <property type="match status" value="1"/>
</dbReference>
<protein>
    <recommendedName>
        <fullName evidence="3">TIGR02453 family protein</fullName>
    </recommendedName>
</protein>
<comment type="caution">
    <text evidence="1">The sequence shown here is derived from an EMBL/GenBank/DDBJ whole genome shotgun (WGS) entry which is preliminary data.</text>
</comment>
<evidence type="ECO:0000313" key="1">
    <source>
        <dbReference type="EMBL" id="OKS87397.1"/>
    </source>
</evidence>
<dbReference type="NCBIfam" id="TIGR02453">
    <property type="entry name" value="TIGR02453 family protein"/>
    <property type="match status" value="1"/>
</dbReference>
<dbReference type="OrthoDB" id="9794241at2"/>
<organism evidence="1 2">
    <name type="scientific">Mucilaginibacter polytrichastri</name>
    <dbReference type="NCBI Taxonomy" id="1302689"/>
    <lineage>
        <taxon>Bacteria</taxon>
        <taxon>Pseudomonadati</taxon>
        <taxon>Bacteroidota</taxon>
        <taxon>Sphingobacteriia</taxon>
        <taxon>Sphingobacteriales</taxon>
        <taxon>Sphingobacteriaceae</taxon>
        <taxon>Mucilaginibacter</taxon>
    </lineage>
</organism>
<evidence type="ECO:0008006" key="3">
    <source>
        <dbReference type="Google" id="ProtNLM"/>
    </source>
</evidence>
<reference evidence="1 2" key="1">
    <citation type="submission" date="2016-11" db="EMBL/GenBank/DDBJ databases">
        <title>Whole Genome Sequencing of Mucilaginibacter polytrichastri RG4-7(T) isolated from the moss sample.</title>
        <authorList>
            <person name="Li Y."/>
        </authorList>
    </citation>
    <scope>NUCLEOTIDE SEQUENCE [LARGE SCALE GENOMIC DNA]</scope>
    <source>
        <strain evidence="1 2">RG4-7</strain>
    </source>
</reference>
<dbReference type="InterPro" id="IPR012808">
    <property type="entry name" value="CHP02453"/>
</dbReference>
<keyword evidence="2" id="KW-1185">Reference proteome</keyword>
<accession>A0A1Q6A066</accession>
<dbReference type="PIRSF" id="PIRSF028451">
    <property type="entry name" value="UCP028451"/>
    <property type="match status" value="1"/>
</dbReference>
<evidence type="ECO:0000313" key="2">
    <source>
        <dbReference type="Proteomes" id="UP000186720"/>
    </source>
</evidence>
<sequence length="220" mass="25457">MLKKSSFDFLTGLAGNNHKDWFDKHRIDYQNTLDDFTLFNQNLIDAISKFDKSIAQSDLQGRDCIPRLNRDLRFAKDKSPYKTYFYSIINEGGRKSGQAGYFIVINPGECYIGAGAFQPEPDLLKKIRQEIDYDLEAWKKIAEDKKLLKTFPEGITAQEILQKVPKGFDKDSPAKDFLRMKGFFVRKYYPDSFFCGKDSFSTILESFEACQQLIKFINTI</sequence>